<dbReference type="OrthoDB" id="5518399at2"/>
<protein>
    <submittedName>
        <fullName evidence="2">Stress responsive A/B Barrel Domain protein</fullName>
    </submittedName>
</protein>
<organism evidence="2 3">
    <name type="scientific">Actinoalloteichus hoggarensis</name>
    <dbReference type="NCBI Taxonomy" id="1470176"/>
    <lineage>
        <taxon>Bacteria</taxon>
        <taxon>Bacillati</taxon>
        <taxon>Actinomycetota</taxon>
        <taxon>Actinomycetes</taxon>
        <taxon>Pseudonocardiales</taxon>
        <taxon>Pseudonocardiaceae</taxon>
        <taxon>Actinoalloteichus</taxon>
    </lineage>
</organism>
<evidence type="ECO:0000313" key="2">
    <source>
        <dbReference type="EMBL" id="ASO21111.1"/>
    </source>
</evidence>
<dbReference type="Pfam" id="PF07876">
    <property type="entry name" value="Dabb"/>
    <property type="match status" value="1"/>
</dbReference>
<proteinExistence type="predicted"/>
<feature type="compositionally biased region" description="Low complexity" evidence="1">
    <location>
        <begin position="143"/>
        <end position="159"/>
    </location>
</feature>
<dbReference type="EMBL" id="CP022521">
    <property type="protein sequence ID" value="ASO21111.1"/>
    <property type="molecule type" value="Genomic_DNA"/>
</dbReference>
<reference evidence="2 3" key="1">
    <citation type="submission" date="2017-07" db="EMBL/GenBank/DDBJ databases">
        <title>Complete genome sequence of Actinoalloteichus hoggarensis DSM 45943, type strain of Actinoalloteichus hoggarensis.</title>
        <authorList>
            <person name="Ruckert C."/>
            <person name="Nouioui I."/>
            <person name="Willmese J."/>
            <person name="van Wezel G."/>
            <person name="Klenk H.-P."/>
            <person name="Kalinowski J."/>
            <person name="Zotchev S.B."/>
        </authorList>
    </citation>
    <scope>NUCLEOTIDE SEQUENCE [LARGE SCALE GENOMIC DNA]</scope>
    <source>
        <strain evidence="2 3">DSM 45943</strain>
    </source>
</reference>
<dbReference type="InterPro" id="IPR013097">
    <property type="entry name" value="Dabb"/>
</dbReference>
<dbReference type="Gene3D" id="3.30.70.100">
    <property type="match status" value="1"/>
</dbReference>
<keyword evidence="3" id="KW-1185">Reference proteome</keyword>
<feature type="region of interest" description="Disordered" evidence="1">
    <location>
        <begin position="131"/>
        <end position="159"/>
    </location>
</feature>
<gene>
    <name evidence="2" type="ORF">AHOG_17430</name>
</gene>
<dbReference type="InterPro" id="IPR011008">
    <property type="entry name" value="Dimeric_a/b-barrel"/>
</dbReference>
<dbReference type="RefSeq" id="WP_093942333.1">
    <property type="nucleotide sequence ID" value="NZ_CP022521.1"/>
</dbReference>
<sequence>MIYHGIRFTIRPDVSRTEAEAVLERMLEGCRRMVPSRTGVLGRDFGGEYEYGAVAVFEDLESYERMLNDPAYLEVDLIGLPLVDKFTSFDITDDPDPEFGAKLAEIHRRRWDKLPDLTRLVANLDEYTDSAAAGPVREPTAFGGQPAAARSGSSPSAAG</sequence>
<dbReference type="PROSITE" id="PS51502">
    <property type="entry name" value="S_R_A_B_BARREL"/>
    <property type="match status" value="1"/>
</dbReference>
<evidence type="ECO:0000256" key="1">
    <source>
        <dbReference type="SAM" id="MobiDB-lite"/>
    </source>
</evidence>
<dbReference type="AlphaFoldDB" id="A0A221W5X3"/>
<dbReference type="SUPFAM" id="SSF54909">
    <property type="entry name" value="Dimeric alpha+beta barrel"/>
    <property type="match status" value="1"/>
</dbReference>
<evidence type="ECO:0000313" key="3">
    <source>
        <dbReference type="Proteomes" id="UP000204221"/>
    </source>
</evidence>
<dbReference type="KEGG" id="ahg:AHOG_17430"/>
<accession>A0A221W5X3</accession>
<dbReference type="SMART" id="SM00886">
    <property type="entry name" value="Dabb"/>
    <property type="match status" value="1"/>
</dbReference>
<dbReference type="Proteomes" id="UP000204221">
    <property type="component" value="Chromosome"/>
</dbReference>
<name>A0A221W5X3_9PSEU</name>